<evidence type="ECO:0000256" key="2">
    <source>
        <dbReference type="ARBA" id="ARBA00023125"/>
    </source>
</evidence>
<dbReference type="InterPro" id="IPR009057">
    <property type="entry name" value="Homeodomain-like_sf"/>
</dbReference>
<sequence length="274" mass="29049">MPRDDRAVSRPRSSQAAARPRSGRGRPPKGAPLLSRASIVEAALAQIEADGLTGVSMRSVARRLGVDAKSLYNHVDGKEGLLDAVADHILATMVLPEPTGDLAVDIRAIAYAFRDHALSQPRATSLVLTRQTASVASLAPIESVMAVLADAGIEHAGAVHLLRTFLATLIGMVLREADAGPTFGADNPDAIDRRRTMLADSHLPHVSAAAGHLARFDKDEEFAYAVELLVDAISREHSSKKSPSTRRQSPPRSKPSSRESPGARVIDADSGAVE</sequence>
<keyword evidence="2 4" id="KW-0238">DNA-binding</keyword>
<feature type="region of interest" description="Disordered" evidence="5">
    <location>
        <begin position="235"/>
        <end position="274"/>
    </location>
</feature>
<dbReference type="GO" id="GO:0003700">
    <property type="term" value="F:DNA-binding transcription factor activity"/>
    <property type="evidence" value="ECO:0007669"/>
    <property type="project" value="TreeGrafter"/>
</dbReference>
<reference evidence="7 8" key="1">
    <citation type="submission" date="2015-06" db="EMBL/GenBank/DDBJ databases">
        <title>Genome sequence of Mycobacterium kumamotonense strain Roo.</title>
        <authorList>
            <person name="Greninger A.L."/>
            <person name="Cunningham G."/>
            <person name="Miller S."/>
        </authorList>
    </citation>
    <scope>NUCLEOTIDE SEQUENCE [LARGE SCALE GENOMIC DNA]</scope>
    <source>
        <strain evidence="7 8">Roo</strain>
    </source>
</reference>
<dbReference type="GO" id="GO:0045892">
    <property type="term" value="P:negative regulation of DNA-templated transcription"/>
    <property type="evidence" value="ECO:0007669"/>
    <property type="project" value="InterPro"/>
</dbReference>
<dbReference type="PATRIC" id="fig|354243.3.peg.4192"/>
<dbReference type="SUPFAM" id="SSF46689">
    <property type="entry name" value="Homeodomain-like"/>
    <property type="match status" value="1"/>
</dbReference>
<dbReference type="InterPro" id="IPR036271">
    <property type="entry name" value="Tet_transcr_reg_TetR-rel_C_sf"/>
</dbReference>
<evidence type="ECO:0000313" key="8">
    <source>
        <dbReference type="Proteomes" id="UP000092668"/>
    </source>
</evidence>
<feature type="region of interest" description="Disordered" evidence="5">
    <location>
        <begin position="1"/>
        <end position="32"/>
    </location>
</feature>
<dbReference type="AlphaFoldDB" id="A0A1B8SB15"/>
<keyword evidence="3" id="KW-0804">Transcription</keyword>
<dbReference type="InterPro" id="IPR004111">
    <property type="entry name" value="Repressor_TetR_C"/>
</dbReference>
<accession>A0A1B8SB15</accession>
<protein>
    <submittedName>
        <fullName evidence="7">TetR family transcriptional regulator</fullName>
    </submittedName>
</protein>
<evidence type="ECO:0000259" key="6">
    <source>
        <dbReference type="PROSITE" id="PS50977"/>
    </source>
</evidence>
<dbReference type="PANTHER" id="PTHR30055">
    <property type="entry name" value="HTH-TYPE TRANSCRIPTIONAL REGULATOR RUTR"/>
    <property type="match status" value="1"/>
</dbReference>
<dbReference type="EMBL" id="LFOE01000044">
    <property type="protein sequence ID" value="OBY29920.1"/>
    <property type="molecule type" value="Genomic_DNA"/>
</dbReference>
<dbReference type="Pfam" id="PF00440">
    <property type="entry name" value="TetR_N"/>
    <property type="match status" value="1"/>
</dbReference>
<organism evidence="7 8">
    <name type="scientific">Mycolicibacter kumamotonensis</name>
    <dbReference type="NCBI Taxonomy" id="354243"/>
    <lineage>
        <taxon>Bacteria</taxon>
        <taxon>Bacillati</taxon>
        <taxon>Actinomycetota</taxon>
        <taxon>Actinomycetes</taxon>
        <taxon>Mycobacteriales</taxon>
        <taxon>Mycobacteriaceae</taxon>
        <taxon>Mycolicibacter</taxon>
    </lineage>
</organism>
<dbReference type="Pfam" id="PF02909">
    <property type="entry name" value="TetR_C_1"/>
    <property type="match status" value="1"/>
</dbReference>
<evidence type="ECO:0000256" key="5">
    <source>
        <dbReference type="SAM" id="MobiDB-lite"/>
    </source>
</evidence>
<dbReference type="InterPro" id="IPR001647">
    <property type="entry name" value="HTH_TetR"/>
</dbReference>
<dbReference type="PANTHER" id="PTHR30055:SF151">
    <property type="entry name" value="TRANSCRIPTIONAL REGULATORY PROTEIN"/>
    <property type="match status" value="1"/>
</dbReference>
<name>A0A1B8SB15_9MYCO</name>
<dbReference type="InterPro" id="IPR050109">
    <property type="entry name" value="HTH-type_TetR-like_transc_reg"/>
</dbReference>
<evidence type="ECO:0000256" key="1">
    <source>
        <dbReference type="ARBA" id="ARBA00023015"/>
    </source>
</evidence>
<proteinExistence type="predicted"/>
<feature type="domain" description="HTH tetR-type" evidence="6">
    <location>
        <begin position="33"/>
        <end position="93"/>
    </location>
</feature>
<evidence type="ECO:0000256" key="3">
    <source>
        <dbReference type="ARBA" id="ARBA00023163"/>
    </source>
</evidence>
<feature type="compositionally biased region" description="Low complexity" evidence="5">
    <location>
        <begin position="10"/>
        <end position="20"/>
    </location>
</feature>
<dbReference type="PROSITE" id="PS50977">
    <property type="entry name" value="HTH_TETR_2"/>
    <property type="match status" value="1"/>
</dbReference>
<dbReference type="SUPFAM" id="SSF48498">
    <property type="entry name" value="Tetracyclin repressor-like, C-terminal domain"/>
    <property type="match status" value="1"/>
</dbReference>
<comment type="caution">
    <text evidence="7">The sequence shown here is derived from an EMBL/GenBank/DDBJ whole genome shotgun (WGS) entry which is preliminary data.</text>
</comment>
<keyword evidence="1" id="KW-0805">Transcription regulation</keyword>
<dbReference type="OrthoDB" id="329481at2"/>
<dbReference type="Gene3D" id="1.10.357.10">
    <property type="entry name" value="Tetracycline Repressor, domain 2"/>
    <property type="match status" value="1"/>
</dbReference>
<evidence type="ECO:0000256" key="4">
    <source>
        <dbReference type="PROSITE-ProRule" id="PRU00335"/>
    </source>
</evidence>
<keyword evidence="8" id="KW-1185">Reference proteome</keyword>
<dbReference type="GO" id="GO:0000976">
    <property type="term" value="F:transcription cis-regulatory region binding"/>
    <property type="evidence" value="ECO:0007669"/>
    <property type="project" value="TreeGrafter"/>
</dbReference>
<gene>
    <name evidence="7" type="ORF">ACT18_20290</name>
</gene>
<dbReference type="Proteomes" id="UP000092668">
    <property type="component" value="Unassembled WGS sequence"/>
</dbReference>
<feature type="DNA-binding region" description="H-T-H motif" evidence="4">
    <location>
        <begin position="56"/>
        <end position="75"/>
    </location>
</feature>
<evidence type="ECO:0000313" key="7">
    <source>
        <dbReference type="EMBL" id="OBY29920.1"/>
    </source>
</evidence>